<accession>W6T4G0</accession>
<dbReference type="PATRIC" id="fig|1400520.3.peg.3368"/>
<gene>
    <name evidence="3" type="ORF">LFAB_17110</name>
</gene>
<evidence type="ECO:0000313" key="3">
    <source>
        <dbReference type="EMBL" id="ETY72583.1"/>
    </source>
</evidence>
<sequence length="238" mass="26009">MTKIFITGSTDGLGFLTAKRLMDAGNEVVLHARNHQRAAEVKRKLPQAKNIVIGDLSSQTAVESLANQLNDLGPFDTIIHNAGVYTGNSALTFQVNVLAPYLLTALVKRPKRLIYISSGMHYGSRLDLKDLTNLDYSGSKLQVLLLAKLLAQRWPNVTTTIVDPGWVPTKMGGAAANDDLTLGYTTQVWLATLADTSVTGTYYHHMKPARYDARVDNQAIQNKFLIALENATGVKLPC</sequence>
<dbReference type="HOGENOM" id="CLU_010194_44_5_9"/>
<dbReference type="PRINTS" id="PR00081">
    <property type="entry name" value="GDHRDH"/>
</dbReference>
<evidence type="ECO:0000313" key="4">
    <source>
        <dbReference type="Proteomes" id="UP000019247"/>
    </source>
</evidence>
<reference evidence="3 4" key="1">
    <citation type="journal article" date="2014" name="Genome Announc.">
        <title>Genome Sequence of Lactobacillus fabifermentans Strain T30PCM01, Isolated from Fermenting Grape Marc.</title>
        <authorList>
            <person name="Treu L."/>
            <person name="Vendramin V."/>
            <person name="Bovo B."/>
            <person name="Giacomini A."/>
            <person name="Corich V."/>
            <person name="Campanaro S."/>
        </authorList>
    </citation>
    <scope>NUCLEOTIDE SEQUENCE [LARGE SCALE GENOMIC DNA]</scope>
    <source>
        <strain evidence="3 4">T30PCM01</strain>
    </source>
</reference>
<dbReference type="Pfam" id="PF00106">
    <property type="entry name" value="adh_short"/>
    <property type="match status" value="1"/>
</dbReference>
<evidence type="ECO:0000256" key="1">
    <source>
        <dbReference type="ARBA" id="ARBA00006484"/>
    </source>
</evidence>
<dbReference type="InterPro" id="IPR036291">
    <property type="entry name" value="NAD(P)-bd_dom_sf"/>
</dbReference>
<comment type="similarity">
    <text evidence="1">Belongs to the short-chain dehydrogenases/reductases (SDR) family.</text>
</comment>
<dbReference type="PANTHER" id="PTHR24320:SF274">
    <property type="entry name" value="CHAIN DEHYDROGENASE, PUTATIVE (AFU_ORTHOLOGUE AFUA_4G00440)-RELATED"/>
    <property type="match status" value="1"/>
</dbReference>
<dbReference type="InterPro" id="IPR002347">
    <property type="entry name" value="SDR_fam"/>
</dbReference>
<protein>
    <submittedName>
        <fullName evidence="3">Short-chain dehydrogenase</fullName>
    </submittedName>
</protein>
<dbReference type="RefSeq" id="WP_033614961.1">
    <property type="nucleotide sequence ID" value="NZ_KK036540.1"/>
</dbReference>
<comment type="caution">
    <text evidence="3">The sequence shown here is derived from an EMBL/GenBank/DDBJ whole genome shotgun (WGS) entry which is preliminary data.</text>
</comment>
<dbReference type="PANTHER" id="PTHR24320">
    <property type="entry name" value="RETINOL DEHYDROGENASE"/>
    <property type="match status" value="1"/>
</dbReference>
<proteinExistence type="inferred from homology"/>
<name>W6T4G0_9LACO</name>
<dbReference type="OrthoDB" id="9803333at2"/>
<organism evidence="3 4">
    <name type="scientific">Lactiplantibacillus fabifermentans T30PCM01</name>
    <dbReference type="NCBI Taxonomy" id="1400520"/>
    <lineage>
        <taxon>Bacteria</taxon>
        <taxon>Bacillati</taxon>
        <taxon>Bacillota</taxon>
        <taxon>Bacilli</taxon>
        <taxon>Lactobacillales</taxon>
        <taxon>Lactobacillaceae</taxon>
        <taxon>Lactiplantibacillus</taxon>
    </lineage>
</organism>
<dbReference type="SUPFAM" id="SSF51735">
    <property type="entry name" value="NAD(P)-binding Rossmann-fold domains"/>
    <property type="match status" value="1"/>
</dbReference>
<dbReference type="AlphaFoldDB" id="W6T4G0"/>
<dbReference type="Gene3D" id="3.40.50.720">
    <property type="entry name" value="NAD(P)-binding Rossmann-like Domain"/>
    <property type="match status" value="1"/>
</dbReference>
<keyword evidence="2" id="KW-0560">Oxidoreductase</keyword>
<evidence type="ECO:0000256" key="2">
    <source>
        <dbReference type="ARBA" id="ARBA00023002"/>
    </source>
</evidence>
<dbReference type="eggNOG" id="COG1028">
    <property type="taxonomic scope" value="Bacteria"/>
</dbReference>
<dbReference type="Proteomes" id="UP000019247">
    <property type="component" value="Unassembled WGS sequence"/>
</dbReference>
<dbReference type="EMBL" id="AWWK01000094">
    <property type="protein sequence ID" value="ETY72583.1"/>
    <property type="molecule type" value="Genomic_DNA"/>
</dbReference>
<dbReference type="STRING" id="1400520.LFAB_17110"/>
<dbReference type="GO" id="GO:0016491">
    <property type="term" value="F:oxidoreductase activity"/>
    <property type="evidence" value="ECO:0007669"/>
    <property type="project" value="UniProtKB-KW"/>
</dbReference>